<dbReference type="AlphaFoldDB" id="A0A4Y2QNG6"/>
<dbReference type="Proteomes" id="UP000499080">
    <property type="component" value="Unassembled WGS sequence"/>
</dbReference>
<organism evidence="2 5">
    <name type="scientific">Araneus ventricosus</name>
    <name type="common">Orbweaver spider</name>
    <name type="synonym">Epeira ventricosa</name>
    <dbReference type="NCBI Taxonomy" id="182803"/>
    <lineage>
        <taxon>Eukaryota</taxon>
        <taxon>Metazoa</taxon>
        <taxon>Ecdysozoa</taxon>
        <taxon>Arthropoda</taxon>
        <taxon>Chelicerata</taxon>
        <taxon>Arachnida</taxon>
        <taxon>Araneae</taxon>
        <taxon>Araneomorphae</taxon>
        <taxon>Entelegynae</taxon>
        <taxon>Araneoidea</taxon>
        <taxon>Araneidae</taxon>
        <taxon>Araneus</taxon>
    </lineage>
</organism>
<dbReference type="EMBL" id="BGPR01024556">
    <property type="protein sequence ID" value="GBN92735.1"/>
    <property type="molecule type" value="Genomic_DNA"/>
</dbReference>
<dbReference type="PANTHER" id="PTHR46060">
    <property type="entry name" value="MARINER MOS1 TRANSPOSASE-LIKE PROTEIN"/>
    <property type="match status" value="1"/>
</dbReference>
<keyword evidence="5" id="KW-1185">Reference proteome</keyword>
<evidence type="ECO:0000313" key="4">
    <source>
        <dbReference type="EMBL" id="GBN92735.1"/>
    </source>
</evidence>
<dbReference type="Pfam" id="PF17906">
    <property type="entry name" value="HTH_48"/>
    <property type="match status" value="1"/>
</dbReference>
<evidence type="ECO:0000313" key="3">
    <source>
        <dbReference type="EMBL" id="GBN64820.1"/>
    </source>
</evidence>
<comment type="caution">
    <text evidence="2">The sequence shown here is derived from an EMBL/GenBank/DDBJ whole genome shotgun (WGS) entry which is preliminary data.</text>
</comment>
<sequence>MMDSSRSAQRAVIQFLHAEGEHASQIYRRMKEVYGEQCLARCTIFRWCQGYEAGRVKIKNLQLPGQAQVVSNSARILSVDELIRQNLWITTRKNFC</sequence>
<reference evidence="2 5" key="1">
    <citation type="journal article" date="2019" name="Sci. Rep.">
        <title>Orb-weaving spider Araneus ventricosus genome elucidates the spidroin gene catalogue.</title>
        <authorList>
            <person name="Kono N."/>
            <person name="Nakamura H."/>
            <person name="Ohtoshi R."/>
            <person name="Moran D.A.P."/>
            <person name="Shinohara A."/>
            <person name="Yoshida Y."/>
            <person name="Fujiwara M."/>
            <person name="Mori M."/>
            <person name="Tomita M."/>
            <person name="Arakawa K."/>
        </authorList>
    </citation>
    <scope>NUCLEOTIDE SEQUENCE [LARGE SCALE GENOMIC DNA]</scope>
</reference>
<dbReference type="EMBL" id="BGPR01014345">
    <property type="protein sequence ID" value="GBN64810.1"/>
    <property type="molecule type" value="Genomic_DNA"/>
</dbReference>
<accession>A0A4Y2QNG6</accession>
<dbReference type="InterPro" id="IPR052709">
    <property type="entry name" value="Transposase-MT_Hybrid"/>
</dbReference>
<dbReference type="Gene3D" id="1.10.10.1450">
    <property type="match status" value="1"/>
</dbReference>
<gene>
    <name evidence="2" type="ORF">AVEN_13422_1</name>
    <name evidence="4" type="ORF">AVEN_260708_1</name>
    <name evidence="3" type="ORF">AVEN_275703_1</name>
</gene>
<feature type="domain" description="Mos1 transposase HTH" evidence="1">
    <location>
        <begin position="8"/>
        <end position="54"/>
    </location>
</feature>
<dbReference type="PANTHER" id="PTHR46060:SF1">
    <property type="entry name" value="MARINER MOS1 TRANSPOSASE-LIKE PROTEIN"/>
    <property type="match status" value="1"/>
</dbReference>
<evidence type="ECO:0000259" key="1">
    <source>
        <dbReference type="Pfam" id="PF17906"/>
    </source>
</evidence>
<name>A0A4Y2QNG6_ARAVE</name>
<evidence type="ECO:0000313" key="2">
    <source>
        <dbReference type="EMBL" id="GBN64810.1"/>
    </source>
</evidence>
<evidence type="ECO:0000313" key="5">
    <source>
        <dbReference type="Proteomes" id="UP000499080"/>
    </source>
</evidence>
<dbReference type="InterPro" id="IPR041426">
    <property type="entry name" value="Mos1_HTH"/>
</dbReference>
<proteinExistence type="predicted"/>
<dbReference type="OrthoDB" id="6118231at2759"/>
<dbReference type="EMBL" id="BGPR01014348">
    <property type="protein sequence ID" value="GBN64820.1"/>
    <property type="molecule type" value="Genomic_DNA"/>
</dbReference>
<protein>
    <recommendedName>
        <fullName evidence="1">Mos1 transposase HTH domain-containing protein</fullName>
    </recommendedName>
</protein>